<feature type="compositionally biased region" description="Acidic residues" evidence="5">
    <location>
        <begin position="1419"/>
        <end position="1433"/>
    </location>
</feature>
<evidence type="ECO:0000313" key="7">
    <source>
        <dbReference type="EMBL" id="GEU58356.1"/>
    </source>
</evidence>
<evidence type="ECO:0000256" key="4">
    <source>
        <dbReference type="PROSITE-ProRule" id="PRU00047"/>
    </source>
</evidence>
<keyword evidence="4" id="KW-0479">Metal-binding</keyword>
<keyword evidence="7" id="KW-0695">RNA-directed DNA polymerase</keyword>
<dbReference type="Pfam" id="PF13456">
    <property type="entry name" value="RVT_3"/>
    <property type="match status" value="1"/>
</dbReference>
<accession>A0A6L2L9H9</accession>
<keyword evidence="7" id="KW-0808">Transferase</keyword>
<sequence>MLKLMVEGGVITLKSSRLVPLECVLVFRPEETLPATKPILEERVKVAINQEYLEQATYYGTPLKHAGRICSSVRQKKRGQAANRNHAIQKEVGKLVEAGIMKEVHYHDRLSNPVMVKKHDGSWRMCVDFKDLNKACPKHSYPLLEIDWKVEFLCGFPFKCFLDTYKGYHQIQMAKEDEEKTTFITSQGILCYTKMPFGLRNAGATYQRLVDKAFHKQIGRNLEVYVDDLVIKSRTKDEIVKDIKETFKTLREINMKLNLKKCTFWVEEGMLLGYKVNTKGLKVCLDKVDVVLSLPSPKCLKDVQKLKGKLASLNRFLAKSSEKSLPFFKTLKKYTNKSDFHWTTEAEEAFKQMKQLIAKLPMLTAPMEKEELIIYLTTAKETVSAVLITEREATQMPIYVVSMALRGLEINYISMKKLVLALVHASKRLKRHFQVYPIIVIMDQPIQQVLSRPKVAGRLQKWSIELREYAIHYRPRVSVKGQILADFIVKRPEKDSLDTLMEVEEELPEPWILFTDESSCTYSFRAGLILTNPEGMEFTYALRFRFDTTNNEAEYEALIVRLRIAEQIGVKKLQANVDSRLVANQVNGTYVAKEVDMIRYLEKVRTLTSSFKAFSIRQVPRSENKKANALSKIASKSFAHLIEEEEATWMTPIFEYLTEETLPVDVKKARAIFLLKDMDQDSTHMVAASKVLMLKPGEYEIWRMRIEQYIQMIDYALWEVIENGVTLPKTKVVEGIPNEHQLKFNSITDAKKLMEAVEKRFGRKLAVNGNETISFDKSKVECYKCHKRGHFARECRALRNQDNKNKESSRRSVPVETSTSTDLLSCDVLGNFMPSTPDLSFTGLDKFVNKHVVKNYNKEEDVSQSKIEKKTVRPGIAKIEFVKSKQQEKTARKTVKQVEQHRPNTHTGEGFFVRYFLNSKAFRVFNIRTRILEESLHIRFSESTPNIVSSGPDWLFDVDALTRTMNYELVVAGTQSNGFAGTKVSDNAGQARKEMESINDYILLPLWTADLPFFQDPKSFNDDGSKPSSDDGKKVDEDPRKENECNDQEKEDNVNNTNNVNTVSLTVNTAGINGVNDVDDEDDGVVADMNNLDITIQEEPKKVIHALKDLSWIEAVQEELLQFKLQEVWTLVGLPNRKRAIGSKWVFRNKKDEMGIMIRNKARLVAQGYTQKERINYDEVFTPIARIEAIRLFLAYDSFKNFVVYQMDLKSAFLYGKIKEEVRTYILLRIKVKQKKDGIFISQDKYVAKILKKFGFTEVKTASTPIETQKPLLKDEDGKEVDVHMCRDCNEKKVIQMVKIHTDKNVADLLTKAFDFLSTAMAKTINGEAQLHAKVDGKKIIVTESFVRRDLRLADEEGIDCLLNSTIFEQISLIGKPTRKDTQVPQPSGPTESVADEVVHKELGDSLVRAATTASSLEAEQDSESFGDEESLGEDASKQGKRIKATDADEDITLVSAADNEMFDVDVLGGEEVFVAGKNENVVEEVVDAAQISTAAITVTITTEEITLAQALEALETSKPKVKGIVFQEPEEPMKPKKKDQTRLDKEVAKKLQAKFDKEERLAREKAKKEERANVDLIEE</sequence>
<dbReference type="Pfam" id="PF17919">
    <property type="entry name" value="RT_RNaseH_2"/>
    <property type="match status" value="1"/>
</dbReference>
<dbReference type="GO" id="GO:0004190">
    <property type="term" value="F:aspartic-type endopeptidase activity"/>
    <property type="evidence" value="ECO:0007669"/>
    <property type="project" value="UniProtKB-KW"/>
</dbReference>
<feature type="compositionally biased region" description="Basic and acidic residues" evidence="5">
    <location>
        <begin position="1019"/>
        <end position="1053"/>
    </location>
</feature>
<organism evidence="7">
    <name type="scientific">Tanacetum cinerariifolium</name>
    <name type="common">Dalmatian daisy</name>
    <name type="synonym">Chrysanthemum cinerariifolium</name>
    <dbReference type="NCBI Taxonomy" id="118510"/>
    <lineage>
        <taxon>Eukaryota</taxon>
        <taxon>Viridiplantae</taxon>
        <taxon>Streptophyta</taxon>
        <taxon>Embryophyta</taxon>
        <taxon>Tracheophyta</taxon>
        <taxon>Spermatophyta</taxon>
        <taxon>Magnoliopsida</taxon>
        <taxon>eudicotyledons</taxon>
        <taxon>Gunneridae</taxon>
        <taxon>Pentapetalae</taxon>
        <taxon>asterids</taxon>
        <taxon>campanulids</taxon>
        <taxon>Asterales</taxon>
        <taxon>Asteraceae</taxon>
        <taxon>Asteroideae</taxon>
        <taxon>Anthemideae</taxon>
        <taxon>Anthemidinae</taxon>
        <taxon>Tanacetum</taxon>
    </lineage>
</organism>
<feature type="region of interest" description="Disordered" evidence="5">
    <location>
        <begin position="1018"/>
        <end position="1059"/>
    </location>
</feature>
<name>A0A6L2L9H9_TANCI</name>
<dbReference type="SUPFAM" id="SSF57756">
    <property type="entry name" value="Retrovirus zinc finger-like domains"/>
    <property type="match status" value="1"/>
</dbReference>
<dbReference type="Gene3D" id="3.30.420.10">
    <property type="entry name" value="Ribonuclease H-like superfamily/Ribonuclease H"/>
    <property type="match status" value="1"/>
</dbReference>
<evidence type="ECO:0000256" key="3">
    <source>
        <dbReference type="ARBA" id="ARBA00023125"/>
    </source>
</evidence>
<dbReference type="Pfam" id="PF07727">
    <property type="entry name" value="RVT_2"/>
    <property type="match status" value="1"/>
</dbReference>
<dbReference type="Gene3D" id="4.10.60.10">
    <property type="entry name" value="Zinc finger, CCHC-type"/>
    <property type="match status" value="1"/>
</dbReference>
<dbReference type="Gene3D" id="3.30.70.270">
    <property type="match status" value="2"/>
</dbReference>
<evidence type="ECO:0000256" key="1">
    <source>
        <dbReference type="ARBA" id="ARBA00022670"/>
    </source>
</evidence>
<dbReference type="InterPro" id="IPR013103">
    <property type="entry name" value="RVT_2"/>
</dbReference>
<dbReference type="GO" id="GO:0008270">
    <property type="term" value="F:zinc ion binding"/>
    <property type="evidence" value="ECO:0007669"/>
    <property type="project" value="UniProtKB-KW"/>
</dbReference>
<dbReference type="InterPro" id="IPR000477">
    <property type="entry name" value="RT_dom"/>
</dbReference>
<dbReference type="InterPro" id="IPR041577">
    <property type="entry name" value="RT_RNaseH_2"/>
</dbReference>
<dbReference type="InterPro" id="IPR036875">
    <property type="entry name" value="Znf_CCHC_sf"/>
</dbReference>
<dbReference type="GO" id="GO:0006508">
    <property type="term" value="P:proteolysis"/>
    <property type="evidence" value="ECO:0007669"/>
    <property type="project" value="UniProtKB-KW"/>
</dbReference>
<gene>
    <name evidence="7" type="ORF">Tci_030334</name>
</gene>
<feature type="region of interest" description="Disordered" evidence="5">
    <location>
        <begin position="1414"/>
        <end position="1443"/>
    </location>
</feature>
<keyword evidence="4" id="KW-0863">Zinc-finger</keyword>
<feature type="compositionally biased region" description="Basic and acidic residues" evidence="5">
    <location>
        <begin position="1561"/>
        <end position="1574"/>
    </location>
</feature>
<dbReference type="PANTHER" id="PTHR48475">
    <property type="entry name" value="RIBONUCLEASE H"/>
    <property type="match status" value="1"/>
</dbReference>
<keyword evidence="2" id="KW-0064">Aspartyl protease</keyword>
<dbReference type="CDD" id="cd01647">
    <property type="entry name" value="RT_LTR"/>
    <property type="match status" value="1"/>
</dbReference>
<evidence type="ECO:0000256" key="2">
    <source>
        <dbReference type="ARBA" id="ARBA00022750"/>
    </source>
</evidence>
<dbReference type="SMART" id="SM00343">
    <property type="entry name" value="ZnF_C2HC"/>
    <property type="match status" value="1"/>
</dbReference>
<dbReference type="EMBL" id="BKCJ010003988">
    <property type="protein sequence ID" value="GEU58356.1"/>
    <property type="molecule type" value="Genomic_DNA"/>
</dbReference>
<protein>
    <submittedName>
        <fullName evidence="7">Reverse transcriptase domain-containing protein</fullName>
    </submittedName>
</protein>
<feature type="region of interest" description="Disordered" evidence="5">
    <location>
        <begin position="1561"/>
        <end position="1580"/>
    </location>
</feature>
<keyword evidence="4" id="KW-0862">Zinc</keyword>
<dbReference type="GO" id="GO:0003677">
    <property type="term" value="F:DNA binding"/>
    <property type="evidence" value="ECO:0007669"/>
    <property type="project" value="UniProtKB-KW"/>
</dbReference>
<dbReference type="GO" id="GO:0004523">
    <property type="term" value="F:RNA-DNA hybrid ribonuclease activity"/>
    <property type="evidence" value="ECO:0007669"/>
    <property type="project" value="InterPro"/>
</dbReference>
<dbReference type="InterPro" id="IPR002156">
    <property type="entry name" value="RNaseH_domain"/>
</dbReference>
<dbReference type="InterPro" id="IPR001878">
    <property type="entry name" value="Znf_CCHC"/>
</dbReference>
<comment type="caution">
    <text evidence="7">The sequence shown here is derived from an EMBL/GenBank/DDBJ whole genome shotgun (WGS) entry which is preliminary data.</text>
</comment>
<dbReference type="InterPro" id="IPR043502">
    <property type="entry name" value="DNA/RNA_pol_sf"/>
</dbReference>
<dbReference type="Gene3D" id="3.10.10.10">
    <property type="entry name" value="HIV Type 1 Reverse Transcriptase, subunit A, domain 1"/>
    <property type="match status" value="1"/>
</dbReference>
<dbReference type="InterPro" id="IPR036397">
    <property type="entry name" value="RNaseH_sf"/>
</dbReference>
<dbReference type="InterPro" id="IPR012337">
    <property type="entry name" value="RNaseH-like_sf"/>
</dbReference>
<dbReference type="SUPFAM" id="SSF56672">
    <property type="entry name" value="DNA/RNA polymerases"/>
    <property type="match status" value="1"/>
</dbReference>
<keyword evidence="7" id="KW-0548">Nucleotidyltransferase</keyword>
<reference evidence="7" key="1">
    <citation type="journal article" date="2019" name="Sci. Rep.">
        <title>Draft genome of Tanacetum cinerariifolium, the natural source of mosquito coil.</title>
        <authorList>
            <person name="Yamashiro T."/>
            <person name="Shiraishi A."/>
            <person name="Satake H."/>
            <person name="Nakayama K."/>
        </authorList>
    </citation>
    <scope>NUCLEOTIDE SEQUENCE</scope>
</reference>
<evidence type="ECO:0000256" key="5">
    <source>
        <dbReference type="SAM" id="MobiDB-lite"/>
    </source>
</evidence>
<keyword evidence="1" id="KW-0645">Protease</keyword>
<feature type="domain" description="CCHC-type" evidence="6">
    <location>
        <begin position="782"/>
        <end position="796"/>
    </location>
</feature>
<dbReference type="Pfam" id="PF00078">
    <property type="entry name" value="RVT_1"/>
    <property type="match status" value="1"/>
</dbReference>
<evidence type="ECO:0000259" key="6">
    <source>
        <dbReference type="PROSITE" id="PS50158"/>
    </source>
</evidence>
<dbReference type="PROSITE" id="PS50158">
    <property type="entry name" value="ZF_CCHC"/>
    <property type="match status" value="1"/>
</dbReference>
<dbReference type="InterPro" id="IPR043128">
    <property type="entry name" value="Rev_trsase/Diguanyl_cyclase"/>
</dbReference>
<keyword evidence="2" id="KW-0378">Hydrolase</keyword>
<keyword evidence="3" id="KW-0238">DNA-binding</keyword>
<dbReference type="GO" id="GO:0003964">
    <property type="term" value="F:RNA-directed DNA polymerase activity"/>
    <property type="evidence" value="ECO:0007669"/>
    <property type="project" value="UniProtKB-KW"/>
</dbReference>
<dbReference type="CDD" id="cd09279">
    <property type="entry name" value="RNase_HI_like"/>
    <property type="match status" value="1"/>
</dbReference>
<proteinExistence type="predicted"/>
<dbReference type="PANTHER" id="PTHR48475:SF2">
    <property type="entry name" value="RIBONUCLEASE H"/>
    <property type="match status" value="1"/>
</dbReference>
<dbReference type="SUPFAM" id="SSF53098">
    <property type="entry name" value="Ribonuclease H-like"/>
    <property type="match status" value="1"/>
</dbReference>